<feature type="compositionally biased region" description="Polar residues" evidence="1">
    <location>
        <begin position="11"/>
        <end position="28"/>
    </location>
</feature>
<comment type="caution">
    <text evidence="2">The sequence shown here is derived from an EMBL/GenBank/DDBJ whole genome shotgun (WGS) entry which is preliminary data.</text>
</comment>
<name>A0A3D8RCQ3_9HELO</name>
<sequence>MAPQDPKRLSALNTHWHNRSQSSSNSDAGTFHSAIASHTQGRRSQTPTTAIELQPHKPARESRLESIKMDRSDSGFEDGVQHKRRSSNFSQASPRHSTSSRHASPRPSLSTPRPQQQQQLQQHQQQQSQQPSQSKRRSQHRTTPSSSSVATPPRRSTSSWRAGAPRPSLHARHTTPYIRTSATSNPNTASPTASYPQAYFQFPPIALTQTPQNNDELPSENDRAREREIQNRSPPPTTIQYWTSDSTRRLEYAAIDAASKGVRGFVRKMIPDCFLPSSTKARRFHDGDDDDVGSVRRYRLDLPEEEEESSCAKEAREPKTKEARPIFRRWTTFGARRKAD</sequence>
<dbReference type="EMBL" id="PDLN01000011">
    <property type="protein sequence ID" value="RDW71698.1"/>
    <property type="molecule type" value="Genomic_DNA"/>
</dbReference>
<organism evidence="2 3">
    <name type="scientific">Coleophoma crateriformis</name>
    <dbReference type="NCBI Taxonomy" id="565419"/>
    <lineage>
        <taxon>Eukaryota</taxon>
        <taxon>Fungi</taxon>
        <taxon>Dikarya</taxon>
        <taxon>Ascomycota</taxon>
        <taxon>Pezizomycotina</taxon>
        <taxon>Leotiomycetes</taxon>
        <taxon>Helotiales</taxon>
        <taxon>Dermateaceae</taxon>
        <taxon>Coleophoma</taxon>
    </lineage>
</organism>
<evidence type="ECO:0000313" key="3">
    <source>
        <dbReference type="Proteomes" id="UP000256328"/>
    </source>
</evidence>
<dbReference type="Proteomes" id="UP000256328">
    <property type="component" value="Unassembled WGS sequence"/>
</dbReference>
<feature type="compositionally biased region" description="Basic and acidic residues" evidence="1">
    <location>
        <begin position="220"/>
        <end position="230"/>
    </location>
</feature>
<proteinExistence type="predicted"/>
<feature type="compositionally biased region" description="Basic and acidic residues" evidence="1">
    <location>
        <begin position="310"/>
        <end position="325"/>
    </location>
</feature>
<reference evidence="2 3" key="1">
    <citation type="journal article" date="2018" name="IMA Fungus">
        <title>IMA Genome-F 9: Draft genome sequence of Annulohypoxylon stygium, Aspergillus mulundensis, Berkeleyomyces basicola (syn. Thielaviopsis basicola), Ceratocystis smalleyi, two Cercospora beticola strains, Coleophoma cylindrospora, Fusarium fracticaudum, Phialophora cf. hyalina, and Morchella septimelata.</title>
        <authorList>
            <person name="Wingfield B.D."/>
            <person name="Bills G.F."/>
            <person name="Dong Y."/>
            <person name="Huang W."/>
            <person name="Nel W.J."/>
            <person name="Swalarsk-Parry B.S."/>
            <person name="Vaghefi N."/>
            <person name="Wilken P.M."/>
            <person name="An Z."/>
            <person name="de Beer Z.W."/>
            <person name="De Vos L."/>
            <person name="Chen L."/>
            <person name="Duong T.A."/>
            <person name="Gao Y."/>
            <person name="Hammerbacher A."/>
            <person name="Kikkert J.R."/>
            <person name="Li Y."/>
            <person name="Li H."/>
            <person name="Li K."/>
            <person name="Li Q."/>
            <person name="Liu X."/>
            <person name="Ma X."/>
            <person name="Naidoo K."/>
            <person name="Pethybridge S.J."/>
            <person name="Sun J."/>
            <person name="Steenkamp E.T."/>
            <person name="van der Nest M.A."/>
            <person name="van Wyk S."/>
            <person name="Wingfield M.J."/>
            <person name="Xiong C."/>
            <person name="Yue Q."/>
            <person name="Zhang X."/>
        </authorList>
    </citation>
    <scope>NUCLEOTIDE SEQUENCE [LARGE SCALE GENOMIC DNA]</scope>
    <source>
        <strain evidence="2 3">BP5796</strain>
    </source>
</reference>
<feature type="compositionally biased region" description="Low complexity" evidence="1">
    <location>
        <begin position="105"/>
        <end position="133"/>
    </location>
</feature>
<dbReference type="AlphaFoldDB" id="A0A3D8RCQ3"/>
<feature type="compositionally biased region" description="Basic and acidic residues" evidence="1">
    <location>
        <begin position="54"/>
        <end position="74"/>
    </location>
</feature>
<keyword evidence="3" id="KW-1185">Reference proteome</keyword>
<protein>
    <submittedName>
        <fullName evidence="2">Uncharacterized protein</fullName>
    </submittedName>
</protein>
<gene>
    <name evidence="2" type="ORF">BP5796_07732</name>
</gene>
<feature type="compositionally biased region" description="Polar residues" evidence="1">
    <location>
        <begin position="87"/>
        <end position="102"/>
    </location>
</feature>
<accession>A0A3D8RCQ3</accession>
<feature type="compositionally biased region" description="Polar residues" evidence="1">
    <location>
        <begin position="177"/>
        <end position="195"/>
    </location>
</feature>
<evidence type="ECO:0000256" key="1">
    <source>
        <dbReference type="SAM" id="MobiDB-lite"/>
    </source>
</evidence>
<dbReference type="OrthoDB" id="5366332at2759"/>
<feature type="region of interest" description="Disordered" evidence="1">
    <location>
        <begin position="1"/>
        <end position="239"/>
    </location>
</feature>
<feature type="compositionally biased region" description="Polar residues" evidence="1">
    <location>
        <begin position="207"/>
        <end position="216"/>
    </location>
</feature>
<feature type="compositionally biased region" description="Polar residues" evidence="1">
    <location>
        <begin position="36"/>
        <end position="51"/>
    </location>
</feature>
<feature type="compositionally biased region" description="Low complexity" evidence="1">
    <location>
        <begin position="141"/>
        <end position="159"/>
    </location>
</feature>
<evidence type="ECO:0000313" key="2">
    <source>
        <dbReference type="EMBL" id="RDW71698.1"/>
    </source>
</evidence>
<feature type="region of interest" description="Disordered" evidence="1">
    <location>
        <begin position="303"/>
        <end position="325"/>
    </location>
</feature>